<name>A0A6N6K8H1_9ENTR</name>
<dbReference type="GO" id="GO:0005576">
    <property type="term" value="C:extracellular region"/>
    <property type="evidence" value="ECO:0007669"/>
    <property type="project" value="UniProtKB-SubCell"/>
</dbReference>
<feature type="domain" description="Flagellin C-terminal" evidence="7">
    <location>
        <begin position="416"/>
        <end position="500"/>
    </location>
</feature>
<dbReference type="Gene3D" id="2.170.280.10">
    <property type="entry name" value="f41 fragment of flagellin, middle domain"/>
    <property type="match status" value="1"/>
</dbReference>
<evidence type="ECO:0000256" key="5">
    <source>
        <dbReference type="RuleBase" id="RU362073"/>
    </source>
</evidence>
<evidence type="ECO:0000259" key="6">
    <source>
        <dbReference type="Pfam" id="PF00669"/>
    </source>
</evidence>
<dbReference type="EMBL" id="QRDC01000004">
    <property type="protein sequence ID" value="KAA1279632.1"/>
    <property type="molecule type" value="Genomic_DNA"/>
</dbReference>
<sequence>MAQVINTNSLSLLTQNNLNKSQSSLSSAIERLSSGLRINSAKDDAAGQAIANRFTSNIKGLTQASRNANDGISIAQTTEGSLSEINNNLQRVRELAVQSSTGTNSQSDLDSIQAEITQRLNEIDRVSGQTQFNGVKVLAKDNTLTIQVGANDGETIDINLKEINSKTLGLDSLSVQDGYKTTAAEVTAPKTYKNGVDIVAPTQTQIDNAVGGTAGEGKATVEFKDGQHYVNITGSSSTDAGKGNGMYKATISDTTGAVVIGAKETNITKAETTTVTKYQAEDFAGGKPVTEDAAKALVAAGVVGADKDNTTLVKMSFEDKNGKVIDGGYALSYNGKQYAAEYDEKTRTITAKTVAYTDDKGAPQKAAIQFGGVNGKTEVASVGGKEYLASSVKDHNFKSGAALNEVAKTKTESPLAKIDAALAKVADLRSDLGAVQNRFNSTITNLGNTVNNLSEARSRIEDADYATEVSNMSRANILQQAGTSVLAQANQTTQNVLSLLR</sequence>
<keyword evidence="10" id="KW-0966">Cell projection</keyword>
<protein>
    <recommendedName>
        <fullName evidence="5">Flagellin</fullName>
    </recommendedName>
</protein>
<dbReference type="AlphaFoldDB" id="A0A6N6K8H1"/>
<dbReference type="Proteomes" id="UP000468420">
    <property type="component" value="Unassembled WGS sequence"/>
</dbReference>
<dbReference type="RefSeq" id="WP_149691534.1">
    <property type="nucleotide sequence ID" value="NZ_QRDC01000004.1"/>
</dbReference>
<feature type="domain" description="Flagellin D3" evidence="8">
    <location>
        <begin position="196"/>
        <end position="279"/>
    </location>
</feature>
<feature type="domain" description="Flagellin barrel" evidence="9">
    <location>
        <begin position="353"/>
        <end position="396"/>
    </location>
</feature>
<gene>
    <name evidence="10" type="ORF">DXF85_06890</name>
</gene>
<keyword evidence="3 5" id="KW-0964">Secreted</keyword>
<dbReference type="GO" id="GO:0005198">
    <property type="term" value="F:structural molecule activity"/>
    <property type="evidence" value="ECO:0007669"/>
    <property type="project" value="UniProtKB-UniRule"/>
</dbReference>
<dbReference type="InterPro" id="IPR001029">
    <property type="entry name" value="Flagellin_N"/>
</dbReference>
<keyword evidence="4 5" id="KW-0975">Bacterial flagellum</keyword>
<dbReference type="SUPFAM" id="SSF64518">
    <property type="entry name" value="Phase 1 flagellin"/>
    <property type="match status" value="1"/>
</dbReference>
<evidence type="ECO:0000256" key="2">
    <source>
        <dbReference type="ARBA" id="ARBA00005709"/>
    </source>
</evidence>
<feature type="domain" description="Flagellin N-terminal" evidence="6">
    <location>
        <begin position="5"/>
        <end position="143"/>
    </location>
</feature>
<dbReference type="Pfam" id="PF00700">
    <property type="entry name" value="Flagellin_C"/>
    <property type="match status" value="1"/>
</dbReference>
<evidence type="ECO:0000256" key="4">
    <source>
        <dbReference type="ARBA" id="ARBA00023143"/>
    </source>
</evidence>
<dbReference type="InterPro" id="IPR046358">
    <property type="entry name" value="Flagellin_C"/>
</dbReference>
<evidence type="ECO:0000259" key="9">
    <source>
        <dbReference type="Pfam" id="PF21504"/>
    </source>
</evidence>
<keyword evidence="10" id="KW-0282">Flagellum</keyword>
<comment type="function">
    <text evidence="1 5">Flagellin is the subunit protein which polymerizes to form the filaments of bacterial flagella.</text>
</comment>
<accession>A0A6N6K8H1</accession>
<comment type="subcellular location">
    <subcellularLocation>
        <location evidence="5">Secreted</location>
    </subcellularLocation>
    <subcellularLocation>
        <location evidence="5">Bacterial flagellum</location>
    </subcellularLocation>
</comment>
<dbReference type="PANTHER" id="PTHR42792:SF2">
    <property type="entry name" value="FLAGELLIN"/>
    <property type="match status" value="1"/>
</dbReference>
<evidence type="ECO:0000313" key="10">
    <source>
        <dbReference type="EMBL" id="KAA1279632.1"/>
    </source>
</evidence>
<proteinExistence type="inferred from homology"/>
<dbReference type="Gene3D" id="2.30.220.10">
    <property type="entry name" value="f41 fragment of flagellin, C-terminal domain"/>
    <property type="match status" value="1"/>
</dbReference>
<comment type="similarity">
    <text evidence="2 5">Belongs to the bacterial flagellin family.</text>
</comment>
<dbReference type="PANTHER" id="PTHR42792">
    <property type="entry name" value="FLAGELLIN"/>
    <property type="match status" value="1"/>
</dbReference>
<dbReference type="InterPro" id="IPR042187">
    <property type="entry name" value="Flagellin_C_sub2"/>
</dbReference>
<dbReference type="InterPro" id="IPR001492">
    <property type="entry name" value="Flagellin"/>
</dbReference>
<evidence type="ECO:0000313" key="11">
    <source>
        <dbReference type="Proteomes" id="UP000468420"/>
    </source>
</evidence>
<evidence type="ECO:0000256" key="3">
    <source>
        <dbReference type="ARBA" id="ARBA00022525"/>
    </source>
</evidence>
<dbReference type="Pfam" id="PF00669">
    <property type="entry name" value="Flagellin_N"/>
    <property type="match status" value="1"/>
</dbReference>
<dbReference type="Gene3D" id="6.10.10.10">
    <property type="entry name" value="Flagellar export chaperone, C-terminal domain"/>
    <property type="match status" value="1"/>
</dbReference>
<dbReference type="Gene3D" id="1.20.1330.10">
    <property type="entry name" value="f41 fragment of flagellin, N-terminal domain"/>
    <property type="match status" value="1"/>
</dbReference>
<organism evidence="10 11">
    <name type="scientific">Citrobacter pasteurii</name>
    <dbReference type="NCBI Taxonomy" id="1563222"/>
    <lineage>
        <taxon>Bacteria</taxon>
        <taxon>Pseudomonadati</taxon>
        <taxon>Pseudomonadota</taxon>
        <taxon>Gammaproteobacteria</taxon>
        <taxon>Enterobacterales</taxon>
        <taxon>Enterobacteriaceae</taxon>
        <taxon>Citrobacter</taxon>
    </lineage>
</organism>
<dbReference type="Pfam" id="PF08884">
    <property type="entry name" value="Flagellin_D3"/>
    <property type="match status" value="1"/>
</dbReference>
<dbReference type="Gene3D" id="6.10.280.190">
    <property type="match status" value="1"/>
</dbReference>
<keyword evidence="10" id="KW-0969">Cilium</keyword>
<evidence type="ECO:0000259" key="7">
    <source>
        <dbReference type="Pfam" id="PF00700"/>
    </source>
</evidence>
<dbReference type="PRINTS" id="PR00207">
    <property type="entry name" value="FLAGELLIN"/>
</dbReference>
<evidence type="ECO:0000256" key="1">
    <source>
        <dbReference type="ARBA" id="ARBA00002270"/>
    </source>
</evidence>
<dbReference type="Pfam" id="PF21504">
    <property type="entry name" value="FLIC_barrel"/>
    <property type="match status" value="1"/>
</dbReference>
<reference evidence="10 11" key="1">
    <citation type="submission" date="2018-08" db="EMBL/GenBank/DDBJ databases">
        <title>Complete genomic analysis of a Citrobacter pasteurii isolated from cockles (Cerastoderma edule) containing a new chromosomic qnrB allele.</title>
        <authorList>
            <person name="Rodrigues A."/>
            <person name="Baptista T."/>
            <person name="Quesada A."/>
            <person name="Campos M.J."/>
        </authorList>
    </citation>
    <scope>NUCLEOTIDE SEQUENCE [LARGE SCALE GENOMIC DNA]</scope>
    <source>
        <strain evidence="10 11">BA18</strain>
    </source>
</reference>
<dbReference type="InterPro" id="IPR049365">
    <property type="entry name" value="FLIC_barrel"/>
</dbReference>
<dbReference type="InterPro" id="IPR014981">
    <property type="entry name" value="Flagellin_D3"/>
</dbReference>
<comment type="caution">
    <text evidence="10">The sequence shown here is derived from an EMBL/GenBank/DDBJ whole genome shotgun (WGS) entry which is preliminary data.</text>
</comment>
<dbReference type="GO" id="GO:0009288">
    <property type="term" value="C:bacterial-type flagellum"/>
    <property type="evidence" value="ECO:0007669"/>
    <property type="project" value="UniProtKB-SubCell"/>
</dbReference>
<evidence type="ECO:0000259" key="8">
    <source>
        <dbReference type="Pfam" id="PF08884"/>
    </source>
</evidence>